<evidence type="ECO:0000256" key="1">
    <source>
        <dbReference type="PROSITE-ProRule" id="PRU00339"/>
    </source>
</evidence>
<evidence type="ECO:0000313" key="3">
    <source>
        <dbReference type="Proteomes" id="UP000640583"/>
    </source>
</evidence>
<dbReference type="EMBL" id="JADCKQ010000009">
    <property type="protein sequence ID" value="MBI1494427.1"/>
    <property type="molecule type" value="Genomic_DNA"/>
</dbReference>
<evidence type="ECO:0000313" key="2">
    <source>
        <dbReference type="EMBL" id="MBI1494427.1"/>
    </source>
</evidence>
<dbReference type="InterPro" id="IPR019734">
    <property type="entry name" value="TPR_rpt"/>
</dbReference>
<gene>
    <name evidence="2" type="ORF">H1D41_12340</name>
</gene>
<keyword evidence="1" id="KW-0802">TPR repeat</keyword>
<dbReference type="SUPFAM" id="SSF48452">
    <property type="entry name" value="TPR-like"/>
    <property type="match status" value="1"/>
</dbReference>
<name>A0A8J7IF19_9RHOB</name>
<dbReference type="InterPro" id="IPR011990">
    <property type="entry name" value="TPR-like_helical_dom_sf"/>
</dbReference>
<feature type="repeat" description="TPR" evidence="1">
    <location>
        <begin position="113"/>
        <end position="146"/>
    </location>
</feature>
<dbReference type="Pfam" id="PF13432">
    <property type="entry name" value="TPR_16"/>
    <property type="match status" value="1"/>
</dbReference>
<reference evidence="2" key="1">
    <citation type="submission" date="2020-10" db="EMBL/GenBank/DDBJ databases">
        <title>Paenihalocynthiibacter styelae gen. nov., sp. nov., isolated from stalked sea squirt Styela clava.</title>
        <authorList>
            <person name="Kim Y.-O."/>
            <person name="Yoon J.-H."/>
        </authorList>
    </citation>
    <scope>NUCLEOTIDE SEQUENCE</scope>
    <source>
        <strain evidence="2">MYP1-1</strain>
    </source>
</reference>
<dbReference type="SMART" id="SM00028">
    <property type="entry name" value="TPR"/>
    <property type="match status" value="3"/>
</dbReference>
<keyword evidence="3" id="KW-1185">Reference proteome</keyword>
<sequence length="165" mass="18007">MVRPDAEGTGINDLLTLLTTPDLEGWEDVEAKIRVEWSRSGSHSVDYLLHRAIEAMETDNMQAALEHATALTDHAPEFAEGWSMLAKAYFHSGYYGPALDALQRTVALNPAHFEAFSGLGVILDEMGEPEAALRAFQTSAAIHPHQPHISGAIEDLEARTSGEKI</sequence>
<organism evidence="2 3">
    <name type="scientific">Halocynthiibacter styelae</name>
    <dbReference type="NCBI Taxonomy" id="2761955"/>
    <lineage>
        <taxon>Bacteria</taxon>
        <taxon>Pseudomonadati</taxon>
        <taxon>Pseudomonadota</taxon>
        <taxon>Alphaproteobacteria</taxon>
        <taxon>Rhodobacterales</taxon>
        <taxon>Paracoccaceae</taxon>
        <taxon>Halocynthiibacter</taxon>
    </lineage>
</organism>
<dbReference type="AlphaFoldDB" id="A0A8J7IF19"/>
<accession>A0A8J7IF19</accession>
<comment type="caution">
    <text evidence="2">The sequence shown here is derived from an EMBL/GenBank/DDBJ whole genome shotgun (WGS) entry which is preliminary data.</text>
</comment>
<dbReference type="Proteomes" id="UP000640583">
    <property type="component" value="Unassembled WGS sequence"/>
</dbReference>
<dbReference type="PROSITE" id="PS50005">
    <property type="entry name" value="TPR"/>
    <property type="match status" value="2"/>
</dbReference>
<protein>
    <submittedName>
        <fullName evidence="2">Tetratricopeptide repeat protein</fullName>
    </submittedName>
</protein>
<proteinExistence type="predicted"/>
<dbReference type="Gene3D" id="1.25.40.10">
    <property type="entry name" value="Tetratricopeptide repeat domain"/>
    <property type="match status" value="1"/>
</dbReference>
<feature type="repeat" description="TPR" evidence="1">
    <location>
        <begin position="79"/>
        <end position="112"/>
    </location>
</feature>